<evidence type="ECO:0000313" key="4">
    <source>
        <dbReference type="Proteomes" id="UP000095767"/>
    </source>
</evidence>
<dbReference type="Proteomes" id="UP000095767">
    <property type="component" value="Unassembled WGS sequence"/>
</dbReference>
<proteinExistence type="predicted"/>
<keyword evidence="4" id="KW-1185">Reference proteome</keyword>
<dbReference type="AlphaFoldDB" id="A0A1E5UQA3"/>
<name>A0A1E5UQA3_9POAL</name>
<dbReference type="InterPro" id="IPR005535">
    <property type="entry name" value="Cyclotide"/>
</dbReference>
<keyword evidence="1" id="KW-0611">Plant defense</keyword>
<dbReference type="Pfam" id="PF03784">
    <property type="entry name" value="Cyclotide"/>
    <property type="match status" value="1"/>
</dbReference>
<sequence>LALQLMAAPTAMARQLQGSSPVFTLDKIAAGEFGDVSCLLETCIWAPCLSAAMGCKCVNQICVFSSGDS</sequence>
<dbReference type="SUPFAM" id="SSF57038">
    <property type="entry name" value="Cyclotides"/>
    <property type="match status" value="1"/>
</dbReference>
<evidence type="ECO:0000313" key="3">
    <source>
        <dbReference type="EMBL" id="OEL15079.1"/>
    </source>
</evidence>
<evidence type="ECO:0000256" key="1">
    <source>
        <dbReference type="ARBA" id="ARBA00022821"/>
    </source>
</evidence>
<keyword evidence="2" id="KW-1015">Disulfide bond</keyword>
<comment type="caution">
    <text evidence="3">The sequence shown here is derived from an EMBL/GenBank/DDBJ whole genome shotgun (WGS) entry which is preliminary data.</text>
</comment>
<reference evidence="3 4" key="1">
    <citation type="submission" date="2016-09" db="EMBL/GenBank/DDBJ databases">
        <title>The draft genome of Dichanthelium oligosanthes: A C3 panicoid grass species.</title>
        <authorList>
            <person name="Studer A.J."/>
            <person name="Schnable J.C."/>
            <person name="Brutnell T.P."/>
        </authorList>
    </citation>
    <scope>NUCLEOTIDE SEQUENCE [LARGE SCALE GENOMIC DNA]</scope>
    <source>
        <strain evidence="4">cv. Kellogg 1175</strain>
        <tissue evidence="3">Leaf</tissue>
    </source>
</reference>
<dbReference type="InterPro" id="IPR036146">
    <property type="entry name" value="Cyclotide_sf"/>
</dbReference>
<organism evidence="3 4">
    <name type="scientific">Dichanthelium oligosanthes</name>
    <dbReference type="NCBI Taxonomy" id="888268"/>
    <lineage>
        <taxon>Eukaryota</taxon>
        <taxon>Viridiplantae</taxon>
        <taxon>Streptophyta</taxon>
        <taxon>Embryophyta</taxon>
        <taxon>Tracheophyta</taxon>
        <taxon>Spermatophyta</taxon>
        <taxon>Magnoliopsida</taxon>
        <taxon>Liliopsida</taxon>
        <taxon>Poales</taxon>
        <taxon>Poaceae</taxon>
        <taxon>PACMAD clade</taxon>
        <taxon>Panicoideae</taxon>
        <taxon>Panicodae</taxon>
        <taxon>Paniceae</taxon>
        <taxon>Dichantheliinae</taxon>
        <taxon>Dichanthelium</taxon>
    </lineage>
</organism>
<evidence type="ECO:0000256" key="2">
    <source>
        <dbReference type="ARBA" id="ARBA00023157"/>
    </source>
</evidence>
<dbReference type="GO" id="GO:0006952">
    <property type="term" value="P:defense response"/>
    <property type="evidence" value="ECO:0007669"/>
    <property type="project" value="UniProtKB-KW"/>
</dbReference>
<accession>A0A1E5UQA3</accession>
<dbReference type="EMBL" id="LWDX02068065">
    <property type="protein sequence ID" value="OEL15079.1"/>
    <property type="molecule type" value="Genomic_DNA"/>
</dbReference>
<feature type="non-terminal residue" evidence="3">
    <location>
        <position position="1"/>
    </location>
</feature>
<dbReference type="OrthoDB" id="711198at2759"/>
<protein>
    <submittedName>
        <fullName evidence="3">Uncharacterized protein</fullName>
    </submittedName>
</protein>
<gene>
    <name evidence="3" type="ORF">BAE44_0023902</name>
</gene>